<organism evidence="1 2">
    <name type="scientific">Pocillopora damicornis</name>
    <name type="common">Cauliflower coral</name>
    <name type="synonym">Millepora damicornis</name>
    <dbReference type="NCBI Taxonomy" id="46731"/>
    <lineage>
        <taxon>Eukaryota</taxon>
        <taxon>Metazoa</taxon>
        <taxon>Cnidaria</taxon>
        <taxon>Anthozoa</taxon>
        <taxon>Hexacorallia</taxon>
        <taxon>Scleractinia</taxon>
        <taxon>Astrocoeniina</taxon>
        <taxon>Pocilloporidae</taxon>
        <taxon>Pocillopora</taxon>
    </lineage>
</organism>
<dbReference type="Proteomes" id="UP000275408">
    <property type="component" value="Unassembled WGS sequence"/>
</dbReference>
<comment type="caution">
    <text evidence="1">The sequence shown here is derived from an EMBL/GenBank/DDBJ whole genome shotgun (WGS) entry which is preliminary data.</text>
</comment>
<dbReference type="EMBL" id="RCHS01001758">
    <property type="protein sequence ID" value="RMX51528.1"/>
    <property type="molecule type" value="Genomic_DNA"/>
</dbReference>
<evidence type="ECO:0000313" key="2">
    <source>
        <dbReference type="Proteomes" id="UP000275408"/>
    </source>
</evidence>
<proteinExistence type="predicted"/>
<gene>
    <name evidence="1" type="ORF">pdam_00010328</name>
</gene>
<reference evidence="1 2" key="1">
    <citation type="journal article" date="2018" name="Sci. Rep.">
        <title>Comparative analysis of the Pocillopora damicornis genome highlights role of immune system in coral evolution.</title>
        <authorList>
            <person name="Cunning R."/>
            <person name="Bay R.A."/>
            <person name="Gillette P."/>
            <person name="Baker A.C."/>
            <person name="Traylor-Knowles N."/>
        </authorList>
    </citation>
    <scope>NUCLEOTIDE SEQUENCE [LARGE SCALE GENOMIC DNA]</scope>
    <source>
        <strain evidence="1">RSMAS</strain>
        <tissue evidence="1">Whole animal</tissue>
    </source>
</reference>
<evidence type="ECO:0000313" key="1">
    <source>
        <dbReference type="EMBL" id="RMX51528.1"/>
    </source>
</evidence>
<protein>
    <submittedName>
        <fullName evidence="1">Uncharacterized protein</fullName>
    </submittedName>
</protein>
<accession>A0A3M6UDM3</accession>
<name>A0A3M6UDM3_POCDA</name>
<keyword evidence="2" id="KW-1185">Reference proteome</keyword>
<sequence length="148" mass="16928">MLLFTWSKVFHFPRRKQKSFQFLNQETVRSLRTQDQFHYCLFYLKYAKGQLTHSLSISSTHAMSYTSNAKNSLLINPDKTKLLHIGVPQLMRTPPATLSSATILGTKIKPVAVTKDLGVHINCYLNYKEQITKTASDCMFKLRRGSIG</sequence>
<dbReference type="AlphaFoldDB" id="A0A3M6UDM3"/>